<dbReference type="EMBL" id="JABTTQ020001087">
    <property type="protein sequence ID" value="KAK6135606.1"/>
    <property type="molecule type" value="Genomic_DNA"/>
</dbReference>
<keyword evidence="4" id="KW-0862">Zinc</keyword>
<accession>A0ABR0VKF3</accession>
<dbReference type="Pfam" id="PF07496">
    <property type="entry name" value="zf-CW"/>
    <property type="match status" value="1"/>
</dbReference>
<dbReference type="Gene3D" id="3.30.40.100">
    <property type="match status" value="1"/>
</dbReference>
<comment type="subcellular location">
    <subcellularLocation>
        <location evidence="1">Nucleus</location>
    </subcellularLocation>
</comment>
<keyword evidence="5" id="KW-0805">Transcription regulation</keyword>
<evidence type="ECO:0000313" key="11">
    <source>
        <dbReference type="Proteomes" id="UP001318860"/>
    </source>
</evidence>
<evidence type="ECO:0000313" key="10">
    <source>
        <dbReference type="EMBL" id="KAK6135606.1"/>
    </source>
</evidence>
<evidence type="ECO:0000256" key="7">
    <source>
        <dbReference type="ARBA" id="ARBA00023163"/>
    </source>
</evidence>
<keyword evidence="6" id="KW-0238">DNA-binding</keyword>
<evidence type="ECO:0000256" key="5">
    <source>
        <dbReference type="ARBA" id="ARBA00023015"/>
    </source>
</evidence>
<dbReference type="PANTHER" id="PTHR12396">
    <property type="entry name" value="METHYL-CPG BINDING PROTEIN, MBD"/>
    <property type="match status" value="1"/>
</dbReference>
<dbReference type="SUPFAM" id="SSF54171">
    <property type="entry name" value="DNA-binding domain"/>
    <property type="match status" value="1"/>
</dbReference>
<keyword evidence="3" id="KW-0863">Zinc-finger</keyword>
<organism evidence="10 11">
    <name type="scientific">Rehmannia glutinosa</name>
    <name type="common">Chinese foxglove</name>
    <dbReference type="NCBI Taxonomy" id="99300"/>
    <lineage>
        <taxon>Eukaryota</taxon>
        <taxon>Viridiplantae</taxon>
        <taxon>Streptophyta</taxon>
        <taxon>Embryophyta</taxon>
        <taxon>Tracheophyta</taxon>
        <taxon>Spermatophyta</taxon>
        <taxon>Magnoliopsida</taxon>
        <taxon>eudicotyledons</taxon>
        <taxon>Gunneridae</taxon>
        <taxon>Pentapetalae</taxon>
        <taxon>asterids</taxon>
        <taxon>lamiids</taxon>
        <taxon>Lamiales</taxon>
        <taxon>Orobanchaceae</taxon>
        <taxon>Rehmannieae</taxon>
        <taxon>Rehmannia</taxon>
    </lineage>
</organism>
<evidence type="ECO:0000256" key="4">
    <source>
        <dbReference type="ARBA" id="ARBA00022833"/>
    </source>
</evidence>
<keyword evidence="2" id="KW-0479">Metal-binding</keyword>
<evidence type="ECO:0000259" key="9">
    <source>
        <dbReference type="PROSITE" id="PS51050"/>
    </source>
</evidence>
<dbReference type="Proteomes" id="UP001318860">
    <property type="component" value="Unassembled WGS sequence"/>
</dbReference>
<keyword evidence="11" id="KW-1185">Reference proteome</keyword>
<evidence type="ECO:0000256" key="8">
    <source>
        <dbReference type="ARBA" id="ARBA00023242"/>
    </source>
</evidence>
<keyword evidence="8" id="KW-0539">Nucleus</keyword>
<feature type="domain" description="CW-type" evidence="9">
    <location>
        <begin position="7"/>
        <end position="72"/>
    </location>
</feature>
<protein>
    <recommendedName>
        <fullName evidence="9">CW-type domain-containing protein</fullName>
    </recommendedName>
</protein>
<sequence length="219" mass="24900">MAQELSVTAKTVWDSVKLYTVQCSECSKWRLIPTKEKYEKIRERIFEESFQCQKVREWRENISCDDDSDVNQDGSLCWAIDKPSIPQTPPGWQRIMRLRAEGGTKFADIYLSQHPKYQQEGVSISRFSFQSPVPLDADYVAKRRAVSASSKDMTVNPIPNISPSVNVNSHCDGPNKAIPEIDLHCDGHLIPLGDMFSLDPSRDDLFDPTWDCTLDPFLG</sequence>
<proteinExistence type="predicted"/>
<evidence type="ECO:0000256" key="2">
    <source>
        <dbReference type="ARBA" id="ARBA00022723"/>
    </source>
</evidence>
<gene>
    <name evidence="10" type="ORF">DH2020_030654</name>
</gene>
<evidence type="ECO:0000256" key="1">
    <source>
        <dbReference type="ARBA" id="ARBA00004123"/>
    </source>
</evidence>
<dbReference type="InterPro" id="IPR016177">
    <property type="entry name" value="DNA-bd_dom_sf"/>
</dbReference>
<reference evidence="10 11" key="1">
    <citation type="journal article" date="2021" name="Comput. Struct. Biotechnol. J.">
        <title>De novo genome assembly of the potent medicinal plant Rehmannia glutinosa using nanopore technology.</title>
        <authorList>
            <person name="Ma L."/>
            <person name="Dong C."/>
            <person name="Song C."/>
            <person name="Wang X."/>
            <person name="Zheng X."/>
            <person name="Niu Y."/>
            <person name="Chen S."/>
            <person name="Feng W."/>
        </authorList>
    </citation>
    <scope>NUCLEOTIDE SEQUENCE [LARGE SCALE GENOMIC DNA]</scope>
    <source>
        <strain evidence="10">DH-2019</strain>
    </source>
</reference>
<name>A0ABR0VKF3_REHGL</name>
<evidence type="ECO:0000256" key="3">
    <source>
        <dbReference type="ARBA" id="ARBA00022771"/>
    </source>
</evidence>
<comment type="caution">
    <text evidence="10">The sequence shown here is derived from an EMBL/GenBank/DDBJ whole genome shotgun (WGS) entry which is preliminary data.</text>
</comment>
<dbReference type="PANTHER" id="PTHR12396:SF0">
    <property type="entry name" value="METHYL-CPG BINDING DOMAIN PROTEIN-LIKE, ISOFORM C"/>
    <property type="match status" value="1"/>
</dbReference>
<keyword evidence="7" id="KW-0804">Transcription</keyword>
<evidence type="ECO:0000256" key="6">
    <source>
        <dbReference type="ARBA" id="ARBA00023125"/>
    </source>
</evidence>
<dbReference type="PROSITE" id="PS51050">
    <property type="entry name" value="ZF_CW"/>
    <property type="match status" value="1"/>
</dbReference>
<dbReference type="InterPro" id="IPR011124">
    <property type="entry name" value="Znf_CW"/>
</dbReference>